<evidence type="ECO:0000256" key="1">
    <source>
        <dbReference type="SAM" id="SignalP"/>
    </source>
</evidence>
<evidence type="ECO:0000313" key="4">
    <source>
        <dbReference type="Proteomes" id="UP001177769"/>
    </source>
</evidence>
<dbReference type="AlphaFoldDB" id="A0AA95NH82"/>
<accession>A0AA95NH82</accession>
<dbReference type="Pfam" id="PF14534">
    <property type="entry name" value="DUF4440"/>
    <property type="match status" value="1"/>
</dbReference>
<sequence>MAKTSATLAALLLLGLGGARAAPVAEPSRAELTRQVEALDQAFFGAFNQCRIEQLAGLVAEDLEFFHDKTGLMRSRQAFLDSVRKNVCQRFRREPLPGTMTVFPLEGFGAIQMGEHKFCSLDSGRCEGKGRYVHVWHRLDEGRWELMRVLSYEHLPLSE</sequence>
<dbReference type="EMBL" id="CP116346">
    <property type="protein sequence ID" value="WIT13498.1"/>
    <property type="molecule type" value="Genomic_DNA"/>
</dbReference>
<dbReference type="InterPro" id="IPR032710">
    <property type="entry name" value="NTF2-like_dom_sf"/>
</dbReference>
<feature type="signal peptide" evidence="1">
    <location>
        <begin position="1"/>
        <end position="21"/>
    </location>
</feature>
<feature type="chain" id="PRO_5041696211" evidence="1">
    <location>
        <begin position="22"/>
        <end position="159"/>
    </location>
</feature>
<dbReference type="SUPFAM" id="SSF54427">
    <property type="entry name" value="NTF2-like"/>
    <property type="match status" value="1"/>
</dbReference>
<dbReference type="Gene3D" id="3.10.450.50">
    <property type="match status" value="1"/>
</dbReference>
<name>A0AA95NH82_9BURK</name>
<gene>
    <name evidence="3" type="ORF">PFX98_07750</name>
</gene>
<dbReference type="Proteomes" id="UP001177769">
    <property type="component" value="Chromosome"/>
</dbReference>
<dbReference type="RefSeq" id="WP_285234613.1">
    <property type="nucleotide sequence ID" value="NZ_CP116346.1"/>
</dbReference>
<keyword evidence="1" id="KW-0732">Signal</keyword>
<proteinExistence type="predicted"/>
<organism evidence="3 4">
    <name type="scientific">Paucibacter sediminis</name>
    <dbReference type="NCBI Taxonomy" id="3019553"/>
    <lineage>
        <taxon>Bacteria</taxon>
        <taxon>Pseudomonadati</taxon>
        <taxon>Pseudomonadota</taxon>
        <taxon>Betaproteobacteria</taxon>
        <taxon>Burkholderiales</taxon>
        <taxon>Sphaerotilaceae</taxon>
        <taxon>Roseateles</taxon>
    </lineage>
</organism>
<evidence type="ECO:0000313" key="3">
    <source>
        <dbReference type="EMBL" id="WIT13498.1"/>
    </source>
</evidence>
<dbReference type="InterPro" id="IPR027843">
    <property type="entry name" value="DUF4440"/>
</dbReference>
<keyword evidence="4" id="KW-1185">Reference proteome</keyword>
<dbReference type="KEGG" id="pais:PFX98_07750"/>
<reference evidence="3" key="1">
    <citation type="submission" date="2023-01" db="EMBL/GenBank/DDBJ databases">
        <title>Whole genome sequence of Paucibacter sp. S2-9 isolated from pond sediment.</title>
        <authorList>
            <person name="Jung J.Y."/>
        </authorList>
    </citation>
    <scope>NUCLEOTIDE SEQUENCE</scope>
    <source>
        <strain evidence="3">S2-9</strain>
    </source>
</reference>
<protein>
    <submittedName>
        <fullName evidence="3">Nuclear transport factor 2 family protein</fullName>
    </submittedName>
</protein>
<evidence type="ECO:0000259" key="2">
    <source>
        <dbReference type="Pfam" id="PF14534"/>
    </source>
</evidence>
<feature type="domain" description="DUF4440" evidence="2">
    <location>
        <begin position="36"/>
        <end position="145"/>
    </location>
</feature>